<dbReference type="EMBL" id="KV748268">
    <property type="protein sequence ID" value="OCK87128.1"/>
    <property type="molecule type" value="Genomic_DNA"/>
</dbReference>
<reference evidence="1 2" key="1">
    <citation type="journal article" date="2016" name="Nat. Commun.">
        <title>Ectomycorrhizal ecology is imprinted in the genome of the dominant symbiotic fungus Cenococcum geophilum.</title>
        <authorList>
            <consortium name="DOE Joint Genome Institute"/>
            <person name="Peter M."/>
            <person name="Kohler A."/>
            <person name="Ohm R.A."/>
            <person name="Kuo A."/>
            <person name="Krutzmann J."/>
            <person name="Morin E."/>
            <person name="Arend M."/>
            <person name="Barry K.W."/>
            <person name="Binder M."/>
            <person name="Choi C."/>
            <person name="Clum A."/>
            <person name="Copeland A."/>
            <person name="Grisel N."/>
            <person name="Haridas S."/>
            <person name="Kipfer T."/>
            <person name="LaButti K."/>
            <person name="Lindquist E."/>
            <person name="Lipzen A."/>
            <person name="Maire R."/>
            <person name="Meier B."/>
            <person name="Mihaltcheva S."/>
            <person name="Molinier V."/>
            <person name="Murat C."/>
            <person name="Poggeler S."/>
            <person name="Quandt C.A."/>
            <person name="Sperisen C."/>
            <person name="Tritt A."/>
            <person name="Tisserant E."/>
            <person name="Crous P.W."/>
            <person name="Henrissat B."/>
            <person name="Nehls U."/>
            <person name="Egli S."/>
            <person name="Spatafora J.W."/>
            <person name="Grigoriev I.V."/>
            <person name="Martin F.M."/>
        </authorList>
    </citation>
    <scope>NUCLEOTIDE SEQUENCE [LARGE SCALE GENOMIC DNA]</scope>
    <source>
        <strain evidence="1 2">1.58</strain>
    </source>
</reference>
<evidence type="ECO:0000313" key="2">
    <source>
        <dbReference type="Proteomes" id="UP000250078"/>
    </source>
</evidence>
<sequence>MCSAGKQFRNLGGLEFQTSRPLPAELYKCDQYTSIFYPRINVSADEADDFGWECRDDLIAAGDGPDLGVAVINERAGNLVALWFPETPDRLRILAYANEYALLHDDIVDAATTGEQFEQRNNTLGIFQGFERHHLQSKSKKPLQARIMVGMLEIDEYWGREFFNHWAEFLNIRGPEREEQHKTLEDYVQFRWRDAGVSIYLDMLYFAVQLRLTTADLEPIRHILLLVGTAMMYSNDSCSWNREYKEYIDRGETGYLVNAVRVVMDIHGVDPTTAKNIVISEMRKTEELYCEARDTYIAEKSPSAEM</sequence>
<gene>
    <name evidence="1" type="ORF">K441DRAFT_701469</name>
</gene>
<dbReference type="Proteomes" id="UP000250078">
    <property type="component" value="Unassembled WGS sequence"/>
</dbReference>
<protein>
    <submittedName>
        <fullName evidence="1">Terpenoid synthase</fullName>
    </submittedName>
</protein>
<keyword evidence="2" id="KW-1185">Reference proteome</keyword>
<organism evidence="1 2">
    <name type="scientific">Cenococcum geophilum 1.58</name>
    <dbReference type="NCBI Taxonomy" id="794803"/>
    <lineage>
        <taxon>Eukaryota</taxon>
        <taxon>Fungi</taxon>
        <taxon>Dikarya</taxon>
        <taxon>Ascomycota</taxon>
        <taxon>Pezizomycotina</taxon>
        <taxon>Dothideomycetes</taxon>
        <taxon>Pleosporomycetidae</taxon>
        <taxon>Gloniales</taxon>
        <taxon>Gloniaceae</taxon>
        <taxon>Cenococcum</taxon>
    </lineage>
</organism>
<name>A0ACC8ELJ9_9PEZI</name>
<proteinExistence type="predicted"/>
<accession>A0ACC8ELJ9</accession>
<evidence type="ECO:0000313" key="1">
    <source>
        <dbReference type="EMBL" id="OCK87128.1"/>
    </source>
</evidence>